<protein>
    <submittedName>
        <fullName evidence="2">Cupin domain-containing protein</fullName>
    </submittedName>
</protein>
<dbReference type="Pfam" id="PF07883">
    <property type="entry name" value="Cupin_2"/>
    <property type="match status" value="1"/>
</dbReference>
<evidence type="ECO:0000313" key="2">
    <source>
        <dbReference type="EMBL" id="KAA5543101.1"/>
    </source>
</evidence>
<sequence length="112" mass="12901">MKSSLDTGNVLKNLPRDLASELVTVLAQNRHVRIERIVSSGHTTPPDEWYDQVEDEWVLVIAGRALLRFEDPSEEIRLEPGDHVLIPRHRKHRVGWTSETEPTVWLAVFFPP</sequence>
<comment type="caution">
    <text evidence="2">The sequence shown here is derived from an EMBL/GenBank/DDBJ whole genome shotgun (WGS) entry which is preliminary data.</text>
</comment>
<dbReference type="RefSeq" id="WP_150076765.1">
    <property type="nucleotide sequence ID" value="NZ_VWOX01000006.1"/>
</dbReference>
<accession>A0A5M6D6H9</accession>
<feature type="domain" description="Cupin type-2" evidence="1">
    <location>
        <begin position="41"/>
        <end position="109"/>
    </location>
</feature>
<organism evidence="2 3">
    <name type="scientific">Roseiconus nitratireducens</name>
    <dbReference type="NCBI Taxonomy" id="2605748"/>
    <lineage>
        <taxon>Bacteria</taxon>
        <taxon>Pseudomonadati</taxon>
        <taxon>Planctomycetota</taxon>
        <taxon>Planctomycetia</taxon>
        <taxon>Pirellulales</taxon>
        <taxon>Pirellulaceae</taxon>
        <taxon>Roseiconus</taxon>
    </lineage>
</organism>
<gene>
    <name evidence="2" type="ORF">FYK55_12500</name>
</gene>
<dbReference type="SUPFAM" id="SSF51182">
    <property type="entry name" value="RmlC-like cupins"/>
    <property type="match status" value="1"/>
</dbReference>
<name>A0A5M6D6H9_9BACT</name>
<dbReference type="InterPro" id="IPR014710">
    <property type="entry name" value="RmlC-like_jellyroll"/>
</dbReference>
<dbReference type="AlphaFoldDB" id="A0A5M6D6H9"/>
<dbReference type="InterPro" id="IPR011051">
    <property type="entry name" value="RmlC_Cupin_sf"/>
</dbReference>
<proteinExistence type="predicted"/>
<dbReference type="Gene3D" id="2.60.120.10">
    <property type="entry name" value="Jelly Rolls"/>
    <property type="match status" value="1"/>
</dbReference>
<evidence type="ECO:0000313" key="3">
    <source>
        <dbReference type="Proteomes" id="UP000324479"/>
    </source>
</evidence>
<dbReference type="Proteomes" id="UP000324479">
    <property type="component" value="Unassembled WGS sequence"/>
</dbReference>
<dbReference type="InterPro" id="IPR013096">
    <property type="entry name" value="Cupin_2"/>
</dbReference>
<dbReference type="CDD" id="cd06981">
    <property type="entry name" value="cupin_reut_a1446"/>
    <property type="match status" value="1"/>
</dbReference>
<dbReference type="EMBL" id="VWOX01000006">
    <property type="protein sequence ID" value="KAA5543101.1"/>
    <property type="molecule type" value="Genomic_DNA"/>
</dbReference>
<reference evidence="2 3" key="1">
    <citation type="submission" date="2019-08" db="EMBL/GenBank/DDBJ databases">
        <authorList>
            <person name="Dhanesh K."/>
            <person name="Kumar G."/>
            <person name="Sasikala C."/>
            <person name="Venkata Ramana C."/>
        </authorList>
    </citation>
    <scope>NUCLEOTIDE SEQUENCE [LARGE SCALE GENOMIC DNA]</scope>
    <source>
        <strain evidence="2 3">JC645</strain>
    </source>
</reference>
<keyword evidence="3" id="KW-1185">Reference proteome</keyword>
<evidence type="ECO:0000259" key="1">
    <source>
        <dbReference type="Pfam" id="PF07883"/>
    </source>
</evidence>